<protein>
    <submittedName>
        <fullName evidence="3">Uncharacterized protein</fullName>
    </submittedName>
</protein>
<feature type="region of interest" description="Disordered" evidence="2">
    <location>
        <begin position="99"/>
        <end position="182"/>
    </location>
</feature>
<name>A0A1D6IT79_MAIZE</name>
<dbReference type="FunCoup" id="A0A1D6IT79">
    <property type="interactions" value="2"/>
</dbReference>
<feature type="compositionally biased region" description="Polar residues" evidence="2">
    <location>
        <begin position="143"/>
        <end position="163"/>
    </location>
</feature>
<proteinExistence type="predicted"/>
<dbReference type="EMBL" id="CM000786">
    <property type="protein sequence ID" value="AQK39277.1"/>
    <property type="molecule type" value="Genomic_DNA"/>
</dbReference>
<keyword evidence="1" id="KW-0539">Nucleus</keyword>
<dbReference type="PANTHER" id="PTHR47210:SF1">
    <property type="entry name" value="MEDIATOR OF RNA POLYMERASE II TRANSCRIPTION SUBUNIT 26C-RELATED"/>
    <property type="match status" value="1"/>
</dbReference>
<dbReference type="SMR" id="A0A1D6IT79"/>
<evidence type="ECO:0000313" key="3">
    <source>
        <dbReference type="EMBL" id="AQK39277.1"/>
    </source>
</evidence>
<dbReference type="GO" id="GO:0005634">
    <property type="term" value="C:nucleus"/>
    <property type="evidence" value="ECO:0007669"/>
    <property type="project" value="UniProtKB-SubCell"/>
</dbReference>
<dbReference type="Pfam" id="PF08711">
    <property type="entry name" value="Med26"/>
    <property type="match status" value="1"/>
</dbReference>
<dbReference type="PROSITE" id="PS51319">
    <property type="entry name" value="TFIIS_N"/>
    <property type="match status" value="1"/>
</dbReference>
<sequence length="288" mass="30825">MSGADTSCSDVLTTVARIDRRLAHEKGNDAVVELIREQQAVDMTYEVLEATKIGHTVSALRKSAPTALAHLLADTLYRQWKETGKPDWCRLMIISSEASDPTPVSNDTTQNGGDSRPQANCTATTSHHPTNAHNKDVCPTGNAPLTRTVKSPTALSNPVSSSGACKKGKGEAPTDFDEERPAKATVRLHEGNKEASVAKEKRKTKQVNVKEPGKPDQCRLTLIPLVALDPAPPLNDTTQNDGDSRHQAYCTATASHQTINADNKGVCPTGDASLMTTVKTPTALPPIF</sequence>
<organism evidence="3">
    <name type="scientific">Zea mays</name>
    <name type="common">Maize</name>
    <dbReference type="NCBI Taxonomy" id="4577"/>
    <lineage>
        <taxon>Eukaryota</taxon>
        <taxon>Viridiplantae</taxon>
        <taxon>Streptophyta</taxon>
        <taxon>Embryophyta</taxon>
        <taxon>Tracheophyta</taxon>
        <taxon>Spermatophyta</taxon>
        <taxon>Magnoliopsida</taxon>
        <taxon>Liliopsida</taxon>
        <taxon>Poales</taxon>
        <taxon>Poaceae</taxon>
        <taxon>PACMAD clade</taxon>
        <taxon>Panicoideae</taxon>
        <taxon>Andropogonodae</taxon>
        <taxon>Andropogoneae</taxon>
        <taxon>Tripsacinae</taxon>
        <taxon>Zea</taxon>
    </lineage>
</organism>
<accession>A0A1D6IT79</accession>
<dbReference type="PANTHER" id="PTHR47210">
    <property type="entry name" value="MEDIATOR OF RNA POLYMERASE II TRANSCRIPTION SUBUNIT 26C-RELATED"/>
    <property type="match status" value="1"/>
</dbReference>
<dbReference type="AlphaFoldDB" id="A0A1D6IT79"/>
<evidence type="ECO:0000256" key="2">
    <source>
        <dbReference type="SAM" id="MobiDB-lite"/>
    </source>
</evidence>
<evidence type="ECO:0000256" key="1">
    <source>
        <dbReference type="PROSITE-ProRule" id="PRU00649"/>
    </source>
</evidence>
<feature type="compositionally biased region" description="Polar residues" evidence="2">
    <location>
        <begin position="99"/>
        <end position="132"/>
    </location>
</feature>
<dbReference type="InterPro" id="IPR035441">
    <property type="entry name" value="TFIIS/LEDGF_dom_sf"/>
</dbReference>
<dbReference type="InParanoid" id="A0A1D6IT79"/>
<comment type="subcellular location">
    <subcellularLocation>
        <location evidence="1">Nucleus</location>
    </subcellularLocation>
</comment>
<dbReference type="PaxDb" id="4577-GRMZM2G702950_P01"/>
<dbReference type="InterPro" id="IPR044790">
    <property type="entry name" value="MD26C-like"/>
</dbReference>
<gene>
    <name evidence="3" type="ORF">ZEAMMB73_Zm00001d023406</name>
</gene>
<reference evidence="3" key="1">
    <citation type="submission" date="2015-12" db="EMBL/GenBank/DDBJ databases">
        <title>Update maize B73 reference genome by single molecule sequencing technologies.</title>
        <authorList>
            <consortium name="Maize Genome Sequencing Project"/>
            <person name="Ware D."/>
        </authorList>
    </citation>
    <scope>NUCLEOTIDE SEQUENCE</scope>
    <source>
        <tissue evidence="3">Seedling</tissue>
    </source>
</reference>
<dbReference type="SUPFAM" id="SSF47676">
    <property type="entry name" value="Conserved domain common to transcription factors TFIIS, elongin A, CRSP70"/>
    <property type="match status" value="1"/>
</dbReference>
<dbReference type="STRING" id="4577.A0A1D6IT79"/>
<dbReference type="Gene3D" id="1.20.930.10">
    <property type="entry name" value="Conserved domain common to transcription factors TFIIS, elongin A, CRSP70"/>
    <property type="match status" value="1"/>
</dbReference>
<dbReference type="InterPro" id="IPR017923">
    <property type="entry name" value="TFIIS_N"/>
</dbReference>